<evidence type="ECO:0000313" key="9">
    <source>
        <dbReference type="EMBL" id="OUP52196.1"/>
    </source>
</evidence>
<dbReference type="Gene3D" id="1.20.1250.20">
    <property type="entry name" value="MFS general substrate transporter like domains"/>
    <property type="match status" value="2"/>
</dbReference>
<accession>A0A1Y4L676</accession>
<gene>
    <name evidence="9" type="ORF">B5F17_10305</name>
</gene>
<evidence type="ECO:0000313" key="10">
    <source>
        <dbReference type="Proteomes" id="UP000195897"/>
    </source>
</evidence>
<feature type="transmembrane region" description="Helical" evidence="7">
    <location>
        <begin position="216"/>
        <end position="237"/>
    </location>
</feature>
<dbReference type="InterPro" id="IPR036259">
    <property type="entry name" value="MFS_trans_sf"/>
</dbReference>
<dbReference type="EMBL" id="NFKK01000012">
    <property type="protein sequence ID" value="OUP52196.1"/>
    <property type="molecule type" value="Genomic_DNA"/>
</dbReference>
<protein>
    <recommendedName>
        <fullName evidence="8">Major facilitator superfamily (MFS) profile domain-containing protein</fullName>
    </recommendedName>
</protein>
<organism evidence="9 10">
    <name type="scientific">Butyricicoccus pullicaecorum</name>
    <dbReference type="NCBI Taxonomy" id="501571"/>
    <lineage>
        <taxon>Bacteria</taxon>
        <taxon>Bacillati</taxon>
        <taxon>Bacillota</taxon>
        <taxon>Clostridia</taxon>
        <taxon>Eubacteriales</taxon>
        <taxon>Butyricicoccaceae</taxon>
        <taxon>Butyricicoccus</taxon>
    </lineage>
</organism>
<keyword evidence="6 7" id="KW-0472">Membrane</keyword>
<dbReference type="PROSITE" id="PS50850">
    <property type="entry name" value="MFS"/>
    <property type="match status" value="1"/>
</dbReference>
<sequence length="399" mass="41909">MAASGVSTVQERGTALPILITRVAICIFAVSQTMLSPLITQIGAAFGLGLGGSGFLFTAYYISNIFFCLVTGRIIAMIGKRTAMKAGLIFYALVTFAFAHTHSFAIACVFISCMGALATFIEAVGMDLVDDMSPVDAASNLTMTHGIAGIGMVGGVVYSGLMLNAGYDWRTIYTMMSVAVGAVAVVFCVVRFPKMHQSAAGGLAELKHWFTRRELYPTYLALFLYVGAEGAVTGWMATFMTTTLGYSSLLASLGTAAIWTVVTVGRIVCAGLVGTRYTVRALVSFLCTVCVIGILLTAGVTMPILFWVALLLVGAGLSALWPLIASTALDAGNNGGTVMSLILFFGYFGAAVIPYLIGLIGDAEGLRMALIASAIVFAALGLVVRFVMPRSVSEKRTQG</sequence>
<dbReference type="PANTHER" id="PTHR23514:SF3">
    <property type="entry name" value="BYPASS OF STOP CODON PROTEIN 6"/>
    <property type="match status" value="1"/>
</dbReference>
<evidence type="ECO:0000256" key="2">
    <source>
        <dbReference type="ARBA" id="ARBA00008335"/>
    </source>
</evidence>
<feature type="transmembrane region" description="Helical" evidence="7">
    <location>
        <begin position="304"/>
        <end position="324"/>
    </location>
</feature>
<dbReference type="AlphaFoldDB" id="A0A1Y4L676"/>
<proteinExistence type="inferred from homology"/>
<evidence type="ECO:0000256" key="5">
    <source>
        <dbReference type="ARBA" id="ARBA00022989"/>
    </source>
</evidence>
<feature type="transmembrane region" description="Helical" evidence="7">
    <location>
        <begin position="104"/>
        <end position="125"/>
    </location>
</feature>
<dbReference type="InterPro" id="IPR011701">
    <property type="entry name" value="MFS"/>
</dbReference>
<dbReference type="GO" id="GO:0005886">
    <property type="term" value="C:plasma membrane"/>
    <property type="evidence" value="ECO:0007669"/>
    <property type="project" value="UniProtKB-SubCell"/>
</dbReference>
<dbReference type="RefSeq" id="WP_087373596.1">
    <property type="nucleotide sequence ID" value="NZ_NFKK01000012.1"/>
</dbReference>
<dbReference type="InterPro" id="IPR051788">
    <property type="entry name" value="MFS_Transporter"/>
</dbReference>
<dbReference type="SUPFAM" id="SSF103473">
    <property type="entry name" value="MFS general substrate transporter"/>
    <property type="match status" value="1"/>
</dbReference>
<dbReference type="Proteomes" id="UP000195897">
    <property type="component" value="Unassembled WGS sequence"/>
</dbReference>
<feature type="transmembrane region" description="Helical" evidence="7">
    <location>
        <begin position="45"/>
        <end position="70"/>
    </location>
</feature>
<evidence type="ECO:0000256" key="6">
    <source>
        <dbReference type="ARBA" id="ARBA00023136"/>
    </source>
</evidence>
<feature type="transmembrane region" description="Helical" evidence="7">
    <location>
        <begin position="19"/>
        <end position="39"/>
    </location>
</feature>
<feature type="transmembrane region" description="Helical" evidence="7">
    <location>
        <begin position="146"/>
        <end position="166"/>
    </location>
</feature>
<evidence type="ECO:0000256" key="1">
    <source>
        <dbReference type="ARBA" id="ARBA00004651"/>
    </source>
</evidence>
<comment type="similarity">
    <text evidence="2">Belongs to the major facilitator superfamily.</text>
</comment>
<feature type="transmembrane region" description="Helical" evidence="7">
    <location>
        <begin position="281"/>
        <end position="298"/>
    </location>
</feature>
<evidence type="ECO:0000256" key="4">
    <source>
        <dbReference type="ARBA" id="ARBA00022692"/>
    </source>
</evidence>
<dbReference type="GO" id="GO:0022857">
    <property type="term" value="F:transmembrane transporter activity"/>
    <property type="evidence" value="ECO:0007669"/>
    <property type="project" value="InterPro"/>
</dbReference>
<feature type="transmembrane region" description="Helical" evidence="7">
    <location>
        <begin position="249"/>
        <end position="269"/>
    </location>
</feature>
<keyword evidence="5 7" id="KW-1133">Transmembrane helix</keyword>
<feature type="transmembrane region" description="Helical" evidence="7">
    <location>
        <begin position="369"/>
        <end position="388"/>
    </location>
</feature>
<feature type="domain" description="Major facilitator superfamily (MFS) profile" evidence="8">
    <location>
        <begin position="17"/>
        <end position="392"/>
    </location>
</feature>
<feature type="transmembrane region" description="Helical" evidence="7">
    <location>
        <begin position="336"/>
        <end position="357"/>
    </location>
</feature>
<comment type="caution">
    <text evidence="9">The sequence shown here is derived from an EMBL/GenBank/DDBJ whole genome shotgun (WGS) entry which is preliminary data.</text>
</comment>
<comment type="subcellular location">
    <subcellularLocation>
        <location evidence="1">Cell membrane</location>
        <topology evidence="1">Multi-pass membrane protein</topology>
    </subcellularLocation>
</comment>
<keyword evidence="4 7" id="KW-0812">Transmembrane</keyword>
<dbReference type="PANTHER" id="PTHR23514">
    <property type="entry name" value="BYPASS OF STOP CODON PROTEIN 6"/>
    <property type="match status" value="1"/>
</dbReference>
<evidence type="ECO:0000259" key="8">
    <source>
        <dbReference type="PROSITE" id="PS50850"/>
    </source>
</evidence>
<name>A0A1Y4L676_9FIRM</name>
<dbReference type="Pfam" id="PF07690">
    <property type="entry name" value="MFS_1"/>
    <property type="match status" value="1"/>
</dbReference>
<reference evidence="10" key="1">
    <citation type="submission" date="2017-04" db="EMBL/GenBank/DDBJ databases">
        <title>Function of individual gut microbiota members based on whole genome sequencing of pure cultures obtained from chicken caecum.</title>
        <authorList>
            <person name="Medvecky M."/>
            <person name="Cejkova D."/>
            <person name="Polansky O."/>
            <person name="Karasova D."/>
            <person name="Kubasova T."/>
            <person name="Cizek A."/>
            <person name="Rychlik I."/>
        </authorList>
    </citation>
    <scope>NUCLEOTIDE SEQUENCE [LARGE SCALE GENOMIC DNA]</scope>
    <source>
        <strain evidence="10">An180</strain>
    </source>
</reference>
<evidence type="ECO:0000256" key="3">
    <source>
        <dbReference type="ARBA" id="ARBA00022448"/>
    </source>
</evidence>
<dbReference type="InterPro" id="IPR020846">
    <property type="entry name" value="MFS_dom"/>
</dbReference>
<evidence type="ECO:0000256" key="7">
    <source>
        <dbReference type="SAM" id="Phobius"/>
    </source>
</evidence>
<keyword evidence="3" id="KW-0813">Transport</keyword>